<evidence type="ECO:0000313" key="4">
    <source>
        <dbReference type="Proteomes" id="UP000306192"/>
    </source>
</evidence>
<gene>
    <name evidence="3" type="ORF">D4765_15545</name>
</gene>
<accession>A0A4V4RE44</accession>
<comment type="caution">
    <text evidence="3">The sequence shown here is derived from an EMBL/GenBank/DDBJ whole genome shotgun (WGS) entry which is preliminary data.</text>
</comment>
<keyword evidence="4" id="KW-1185">Reference proteome</keyword>
<dbReference type="RefSeq" id="WP_136643231.1">
    <property type="nucleotide sequence ID" value="NZ_QYRT01000039.1"/>
</dbReference>
<evidence type="ECO:0000313" key="3">
    <source>
        <dbReference type="EMBL" id="TIH32704.1"/>
    </source>
</evidence>
<dbReference type="Pfam" id="PF13625">
    <property type="entry name" value="Helicase_C_3"/>
    <property type="match status" value="1"/>
</dbReference>
<reference evidence="3 4" key="1">
    <citation type="journal article" date="2019" name="Microorganisms">
        <title>Systematic Affiliation and Genome Analysis of Subtercola vilae DB165(T) with Particular Emphasis on Cold Adaptation of an Isolate from a High-Altitude Cold Volcano Lake.</title>
        <authorList>
            <person name="Villalobos A.S."/>
            <person name="Wiese J."/>
            <person name="Imhoff J.F."/>
            <person name="Dorador C."/>
            <person name="Keller A."/>
            <person name="Hentschel U."/>
        </authorList>
    </citation>
    <scope>NUCLEOTIDE SEQUENCE [LARGE SCALE GENOMIC DNA]</scope>
    <source>
        <strain evidence="3 4">DB165</strain>
    </source>
</reference>
<evidence type="ECO:0000259" key="2">
    <source>
        <dbReference type="Pfam" id="PF13625"/>
    </source>
</evidence>
<dbReference type="Proteomes" id="UP000306192">
    <property type="component" value="Unassembled WGS sequence"/>
</dbReference>
<dbReference type="EMBL" id="QYRT01000039">
    <property type="protein sequence ID" value="TIH32704.1"/>
    <property type="molecule type" value="Genomic_DNA"/>
</dbReference>
<feature type="region of interest" description="Disordered" evidence="1">
    <location>
        <begin position="114"/>
        <end position="140"/>
    </location>
</feature>
<proteinExistence type="predicted"/>
<sequence length="600" mass="62963">MSDTLALASRLQSESDAALITLLTGRHLSKRDLRDFFDLADALLTPESVQDALSRLDRPTLAAIAAGTTPRSSASPELLRAFAAMLLIDIDGVLKPYDAVAAVLESWPGSSLPSPAELGSVEAPRAAAPPSTHTRSNTDQLSAERAFETTVAVTEVVNALHLSPARELAKGGLAVPDAKRLAAVTGFEPDQMNAVLRVAATAGLAVRDGSSWFASAGSRAWLLTPMAERWGALAGSWLAELPESIVAVLRTRIDAVWGESLAAYLRWLYPAGGAALDAQIAELGDDSERLGIAIDGVASSAGTALLCESVHAAVALIAPLLPPEVETVYLQHDLTVVAAGPLRPDIDSTLRAMAQLENHSIASSYRISGGSIARALGAGYTAAGIRSFLGSISSTGIPQPLDYLISESSARYGLLRVGTLDDAPAAGTYVRSDDGELLHTIAVDQNLGSLGLVFTENNRLTSHFSLDTVYWMLVDARYPVIAEGSHGDPVTLARIPVVVPTALPSNRLVDELINRLRGSGVSPGVDTAEAWLVRQLDVAVKAKTPVLVTVRLPNGDEVSFPVVPTSVASGRMRGTDQKAGVERTLPLASITQVQTVSPVS</sequence>
<dbReference type="OrthoDB" id="3415124at2"/>
<dbReference type="AlphaFoldDB" id="A0A4V4RE44"/>
<name>A0A4V4RE44_9MICO</name>
<feature type="compositionally biased region" description="Polar residues" evidence="1">
    <location>
        <begin position="131"/>
        <end position="140"/>
    </location>
</feature>
<feature type="domain" description="Helicase XPB/Ssl2 N-terminal" evidence="2">
    <location>
        <begin position="329"/>
        <end position="452"/>
    </location>
</feature>
<evidence type="ECO:0000256" key="1">
    <source>
        <dbReference type="SAM" id="MobiDB-lite"/>
    </source>
</evidence>
<organism evidence="3 4">
    <name type="scientific">Subtercola vilae</name>
    <dbReference type="NCBI Taxonomy" id="2056433"/>
    <lineage>
        <taxon>Bacteria</taxon>
        <taxon>Bacillati</taxon>
        <taxon>Actinomycetota</taxon>
        <taxon>Actinomycetes</taxon>
        <taxon>Micrococcales</taxon>
        <taxon>Microbacteriaceae</taxon>
        <taxon>Subtercola</taxon>
    </lineage>
</organism>
<protein>
    <recommendedName>
        <fullName evidence="2">Helicase XPB/Ssl2 N-terminal domain-containing protein</fullName>
    </recommendedName>
</protein>
<dbReference type="InterPro" id="IPR032830">
    <property type="entry name" value="XPB/Ssl2_N"/>
</dbReference>